<evidence type="ECO:0000256" key="10">
    <source>
        <dbReference type="ARBA" id="ARBA00047890"/>
    </source>
</evidence>
<dbReference type="SUPFAM" id="SSF52402">
    <property type="entry name" value="Adenine nucleotide alpha hydrolases-like"/>
    <property type="match status" value="1"/>
</dbReference>
<organism evidence="12 13">
    <name type="scientific">Thermosulfidibacter takaii (strain DSM 17441 / JCM 13301 / NBRC 103674 / ABI70S6)</name>
    <dbReference type="NCBI Taxonomy" id="1298851"/>
    <lineage>
        <taxon>Bacteria</taxon>
        <taxon>Pseudomonadati</taxon>
        <taxon>Thermosulfidibacterota</taxon>
        <taxon>Thermosulfidibacteria</taxon>
        <taxon>Thermosulfidibacterales</taxon>
        <taxon>Thermosulfidibacteraceae</taxon>
    </lineage>
</organism>
<dbReference type="Gene3D" id="3.40.50.620">
    <property type="entry name" value="HUPs"/>
    <property type="match status" value="1"/>
</dbReference>
<comment type="cofactor">
    <cofactor evidence="11">
        <name>Zn(2+)</name>
        <dbReference type="ChEBI" id="CHEBI:29105"/>
    </cofactor>
    <text evidence="11">Binds 1 zinc ion per subunit.</text>
</comment>
<dbReference type="PANTHER" id="PTHR42914">
    <property type="entry name" value="7-CYANO-7-DEAZAGUANINE SYNTHASE"/>
    <property type="match status" value="1"/>
</dbReference>
<dbReference type="GO" id="GO:0016879">
    <property type="term" value="F:ligase activity, forming carbon-nitrogen bonds"/>
    <property type="evidence" value="ECO:0007669"/>
    <property type="project" value="UniProtKB-UniRule"/>
</dbReference>
<dbReference type="GO" id="GO:0008616">
    <property type="term" value="P:tRNA queuosine(34) biosynthetic process"/>
    <property type="evidence" value="ECO:0007669"/>
    <property type="project" value="UniProtKB-UniRule"/>
</dbReference>
<evidence type="ECO:0000256" key="11">
    <source>
        <dbReference type="HAMAP-Rule" id="MF_01633"/>
    </source>
</evidence>
<dbReference type="PANTHER" id="PTHR42914:SF1">
    <property type="entry name" value="7-CYANO-7-DEAZAGUANINE SYNTHASE"/>
    <property type="match status" value="1"/>
</dbReference>
<keyword evidence="4 11" id="KW-0547">Nucleotide-binding</keyword>
<evidence type="ECO:0000256" key="9">
    <source>
        <dbReference type="ARBA" id="ARBA00039149"/>
    </source>
</evidence>
<dbReference type="STRING" id="1298851.TST_1177"/>
<dbReference type="EMBL" id="AP013035">
    <property type="protein sequence ID" value="BAT71969.1"/>
    <property type="molecule type" value="Genomic_DNA"/>
</dbReference>
<evidence type="ECO:0000256" key="6">
    <source>
        <dbReference type="ARBA" id="ARBA00022833"/>
    </source>
</evidence>
<dbReference type="InterPro" id="IPR018317">
    <property type="entry name" value="QueC"/>
</dbReference>
<evidence type="ECO:0000256" key="2">
    <source>
        <dbReference type="ARBA" id="ARBA00022598"/>
    </source>
</evidence>
<dbReference type="Pfam" id="PF06508">
    <property type="entry name" value="QueC"/>
    <property type="match status" value="1"/>
</dbReference>
<keyword evidence="7 11" id="KW-0067">ATP-binding</keyword>
<keyword evidence="13" id="KW-1185">Reference proteome</keyword>
<feature type="binding site" evidence="11">
    <location>
        <position position="192"/>
    </location>
    <ligand>
        <name>Zn(2+)</name>
        <dbReference type="ChEBI" id="CHEBI:29105"/>
    </ligand>
</feature>
<evidence type="ECO:0000256" key="5">
    <source>
        <dbReference type="ARBA" id="ARBA00022785"/>
    </source>
</evidence>
<dbReference type="EC" id="6.3.4.20" evidence="9 11"/>
<comment type="similarity">
    <text evidence="8 11">Belongs to the QueC family.</text>
</comment>
<feature type="binding site" evidence="11">
    <location>
        <position position="200"/>
    </location>
    <ligand>
        <name>Zn(2+)</name>
        <dbReference type="ChEBI" id="CHEBI:29105"/>
    </ligand>
</feature>
<dbReference type="UniPathway" id="UPA00391"/>
<evidence type="ECO:0000256" key="1">
    <source>
        <dbReference type="ARBA" id="ARBA00005061"/>
    </source>
</evidence>
<comment type="function">
    <text evidence="11">Catalyzes the ATP-dependent conversion of 7-carboxy-7-deazaguanine (CDG) to 7-cyano-7-deazaguanine (preQ(0)).</text>
</comment>
<keyword evidence="3 11" id="KW-0479">Metal-binding</keyword>
<proteinExistence type="inferred from homology"/>
<feature type="binding site" evidence="11">
    <location>
        <begin position="8"/>
        <end position="18"/>
    </location>
    <ligand>
        <name>ATP</name>
        <dbReference type="ChEBI" id="CHEBI:30616"/>
    </ligand>
</feature>
<name>A0A0S3QUH6_THET7</name>
<dbReference type="AlphaFoldDB" id="A0A0S3QUH6"/>
<sequence length="242" mass="26945">MKKALVIFSGGLDSTTCLYWAKAHFDEVYTVTFNYGQTHRIEVAFAQKIAEKVGVKEHKTFHLDLTQIGGSALTDPSIEIPDRDEDEILANNIPVTYVPFRNGIFLSIAAAFAETKGIQHIVGGWNAVDFSGYPDCRPEFVKAMEQAINTGTKMAAEGKPFSIHSPLINLTKSQIIALGLSYGADYSYSLSCYRGQEVPCFRCDSCKLRMKGWKGVGIIDHLVERLIREGKLKDLPEAYKNR</sequence>
<dbReference type="OrthoDB" id="9789567at2"/>
<dbReference type="RefSeq" id="WP_068550788.1">
    <property type="nucleotide sequence ID" value="NZ_AP013035.1"/>
</dbReference>
<dbReference type="CDD" id="cd01995">
    <property type="entry name" value="QueC-like"/>
    <property type="match status" value="1"/>
</dbReference>
<protein>
    <recommendedName>
        <fullName evidence="9 11">7-cyano-7-deazaguanine synthase</fullName>
        <ecNumber evidence="9 11">6.3.4.20</ecNumber>
    </recommendedName>
    <alternativeName>
        <fullName evidence="11">7-cyano-7-carbaguanine synthase</fullName>
    </alternativeName>
    <alternativeName>
        <fullName evidence="11">PreQ(0) synthase</fullName>
    </alternativeName>
    <alternativeName>
        <fullName evidence="11">Queuosine biosynthesis protein QueC</fullName>
    </alternativeName>
</protein>
<feature type="binding site" evidence="11">
    <location>
        <position position="206"/>
    </location>
    <ligand>
        <name>Zn(2+)</name>
        <dbReference type="ChEBI" id="CHEBI:29105"/>
    </ligand>
</feature>
<dbReference type="GO" id="GO:0008270">
    <property type="term" value="F:zinc ion binding"/>
    <property type="evidence" value="ECO:0007669"/>
    <property type="project" value="UniProtKB-UniRule"/>
</dbReference>
<dbReference type="HAMAP" id="MF_01633">
    <property type="entry name" value="QueC"/>
    <property type="match status" value="1"/>
</dbReference>
<dbReference type="PIRSF" id="PIRSF006293">
    <property type="entry name" value="ExsB"/>
    <property type="match status" value="1"/>
</dbReference>
<comment type="catalytic activity">
    <reaction evidence="10 11">
        <text>7-carboxy-7-carbaguanine + NH4(+) + 2 ATP = 7-cyano-7-carbaguanine + 2 AMP + 2 diphosphate + 2 H(+)</text>
        <dbReference type="Rhea" id="RHEA:27982"/>
        <dbReference type="ChEBI" id="CHEBI:15378"/>
        <dbReference type="ChEBI" id="CHEBI:28938"/>
        <dbReference type="ChEBI" id="CHEBI:30616"/>
        <dbReference type="ChEBI" id="CHEBI:33019"/>
        <dbReference type="ChEBI" id="CHEBI:45075"/>
        <dbReference type="ChEBI" id="CHEBI:61036"/>
        <dbReference type="ChEBI" id="CHEBI:456215"/>
        <dbReference type="EC" id="6.3.4.20"/>
    </reaction>
</comment>
<dbReference type="Proteomes" id="UP000063234">
    <property type="component" value="Chromosome"/>
</dbReference>
<evidence type="ECO:0000256" key="3">
    <source>
        <dbReference type="ARBA" id="ARBA00022723"/>
    </source>
</evidence>
<evidence type="ECO:0000313" key="12">
    <source>
        <dbReference type="EMBL" id="BAT71969.1"/>
    </source>
</evidence>
<dbReference type="NCBIfam" id="TIGR00364">
    <property type="entry name" value="7-cyano-7-deazaguanine synthase QueC"/>
    <property type="match status" value="1"/>
</dbReference>
<dbReference type="PATRIC" id="fig|1298851.3.peg.1236"/>
<dbReference type="KEGG" id="ttk:TST_1177"/>
<keyword evidence="5 11" id="KW-0671">Queuosine biosynthesis</keyword>
<gene>
    <name evidence="11 12" type="primary">queC</name>
    <name evidence="12" type="ORF">TST_1177</name>
</gene>
<accession>A0A0S3QUH6</accession>
<dbReference type="GO" id="GO:0005524">
    <property type="term" value="F:ATP binding"/>
    <property type="evidence" value="ECO:0007669"/>
    <property type="project" value="UniProtKB-UniRule"/>
</dbReference>
<feature type="binding site" evidence="11">
    <location>
        <position position="203"/>
    </location>
    <ligand>
        <name>Zn(2+)</name>
        <dbReference type="ChEBI" id="CHEBI:29105"/>
    </ligand>
</feature>
<comment type="pathway">
    <text evidence="1 11">Purine metabolism; 7-cyano-7-deazaguanine biosynthesis.</text>
</comment>
<evidence type="ECO:0000256" key="8">
    <source>
        <dbReference type="ARBA" id="ARBA00037993"/>
    </source>
</evidence>
<reference evidence="13" key="1">
    <citation type="journal article" date="2018" name="Science">
        <title>A primordial and reversible TCA cycle in a facultatively chemolithoautotrophic thermophile.</title>
        <authorList>
            <person name="Nunoura T."/>
            <person name="Chikaraishi Y."/>
            <person name="Izaki R."/>
            <person name="Suwa T."/>
            <person name="Sato T."/>
            <person name="Harada T."/>
            <person name="Mori K."/>
            <person name="Kato Y."/>
            <person name="Miyazaki M."/>
            <person name="Shimamura S."/>
            <person name="Yanagawa K."/>
            <person name="Shuto A."/>
            <person name="Ohkouchi N."/>
            <person name="Fujita N."/>
            <person name="Takaki Y."/>
            <person name="Atomi H."/>
            <person name="Takai K."/>
        </authorList>
    </citation>
    <scope>NUCLEOTIDE SEQUENCE [LARGE SCALE GENOMIC DNA]</scope>
    <source>
        <strain evidence="13">DSM 17441 / JCM 13301 / NBRC 103674 / ABI70S6</strain>
    </source>
</reference>
<evidence type="ECO:0000256" key="7">
    <source>
        <dbReference type="ARBA" id="ARBA00022840"/>
    </source>
</evidence>
<evidence type="ECO:0000256" key="4">
    <source>
        <dbReference type="ARBA" id="ARBA00022741"/>
    </source>
</evidence>
<keyword evidence="2 11" id="KW-0436">Ligase</keyword>
<evidence type="ECO:0000313" key="13">
    <source>
        <dbReference type="Proteomes" id="UP000063234"/>
    </source>
</evidence>
<dbReference type="InterPro" id="IPR014729">
    <property type="entry name" value="Rossmann-like_a/b/a_fold"/>
</dbReference>
<keyword evidence="6 11" id="KW-0862">Zinc</keyword>